<protein>
    <submittedName>
        <fullName evidence="2">DUF4271 domain-containing protein</fullName>
    </submittedName>
</protein>
<keyword evidence="1" id="KW-1133">Transmembrane helix</keyword>
<feature type="transmembrane region" description="Helical" evidence="1">
    <location>
        <begin position="236"/>
        <end position="256"/>
    </location>
</feature>
<organism evidence="2 3">
    <name type="scientific">Phocaeicola sartorii</name>
    <dbReference type="NCBI Taxonomy" id="671267"/>
    <lineage>
        <taxon>Bacteria</taxon>
        <taxon>Pseudomonadati</taxon>
        <taxon>Bacteroidota</taxon>
        <taxon>Bacteroidia</taxon>
        <taxon>Bacteroidales</taxon>
        <taxon>Bacteroidaceae</taxon>
        <taxon>Phocaeicola</taxon>
    </lineage>
</organism>
<name>A0A4S2FIM7_9BACT</name>
<evidence type="ECO:0000313" key="3">
    <source>
        <dbReference type="Proteomes" id="UP000310760"/>
    </source>
</evidence>
<dbReference type="InterPro" id="IPR025367">
    <property type="entry name" value="DUF4271"/>
</dbReference>
<comment type="caution">
    <text evidence="2">The sequence shown here is derived from an EMBL/GenBank/DDBJ whole genome shotgun (WGS) entry which is preliminary data.</text>
</comment>
<keyword evidence="1" id="KW-0472">Membrane</keyword>
<dbReference type="RefSeq" id="WP_135952226.1">
    <property type="nucleotide sequence ID" value="NZ_CASZDM010000006.1"/>
</dbReference>
<accession>A0A4S2FIM7</accession>
<reference evidence="2 3" key="1">
    <citation type="submission" date="2019-04" db="EMBL/GenBank/DDBJ databases">
        <title>Microbes associate with the intestines of laboratory mice.</title>
        <authorList>
            <person name="Navarre W."/>
            <person name="Wong E."/>
            <person name="Huang K."/>
            <person name="Tropini C."/>
            <person name="Ng K."/>
            <person name="Yu B."/>
        </authorList>
    </citation>
    <scope>NUCLEOTIDE SEQUENCE [LARGE SCALE GENOMIC DNA]</scope>
    <source>
        <strain evidence="2 3">NM22_B1</strain>
    </source>
</reference>
<dbReference type="Proteomes" id="UP000310760">
    <property type="component" value="Unassembled WGS sequence"/>
</dbReference>
<keyword evidence="1" id="KW-0812">Transmembrane</keyword>
<feature type="transmembrane region" description="Helical" evidence="1">
    <location>
        <begin position="206"/>
        <end position="224"/>
    </location>
</feature>
<gene>
    <name evidence="2" type="ORF">E5339_15245</name>
</gene>
<feature type="transmembrane region" description="Helical" evidence="1">
    <location>
        <begin position="53"/>
        <end position="71"/>
    </location>
</feature>
<evidence type="ECO:0000313" key="2">
    <source>
        <dbReference type="EMBL" id="TGY68726.1"/>
    </source>
</evidence>
<proteinExistence type="predicted"/>
<evidence type="ECO:0000256" key="1">
    <source>
        <dbReference type="SAM" id="Phobius"/>
    </source>
</evidence>
<feature type="transmembrane region" description="Helical" evidence="1">
    <location>
        <begin position="179"/>
        <end position="200"/>
    </location>
</feature>
<dbReference type="Pfam" id="PF14093">
    <property type="entry name" value="DUF4271"/>
    <property type="match status" value="1"/>
</dbReference>
<dbReference type="EMBL" id="SRYJ01000036">
    <property type="protein sequence ID" value="TGY68726.1"/>
    <property type="molecule type" value="Genomic_DNA"/>
</dbReference>
<sequence>MSETCHPGIAYVLQLYAEEQSRVDAALTHSVCHTSKEDGMRGMTLPYQLRSDWMVTSVLFLCFILVSYVLAHGKKHLEQQFKNFALSKERASLFDDTTASDVRYTLVLILQTCILSGFCVYDYFSDHDLILFRTVPHYLLLSIYIAYVVFFFVIKWLLYSFINWIFFNKTRNIIWLESYFNVVIGAGFLLFPIVLLIVYFDLSPQIAPYFIGFVIIIAKILLFYKCFSNFFNKLYGAFHLILYFCALEILPDIVLWKGIILANNILVLNF</sequence>
<dbReference type="AlphaFoldDB" id="A0A4S2FIM7"/>
<feature type="transmembrane region" description="Helical" evidence="1">
    <location>
        <begin position="104"/>
        <end position="124"/>
    </location>
</feature>
<feature type="transmembrane region" description="Helical" evidence="1">
    <location>
        <begin position="144"/>
        <end position="167"/>
    </location>
</feature>